<proteinExistence type="predicted"/>
<evidence type="ECO:0000313" key="1">
    <source>
        <dbReference type="EMBL" id="MBY74138.1"/>
    </source>
</evidence>
<dbReference type="AlphaFoldDB" id="A0A2S2Q8S2"/>
<sequence length="104" mass="11664">MYTKKIDNVSVCYCCCALTPAGHQAVFALLSLLRGAATDHTVQHGSCSLRLYERKFDGNGTYELSSADTAATEDDIKKKNVQTSKWVCRHFLHVCVRSEYTKRT</sequence>
<protein>
    <submittedName>
        <fullName evidence="1">Uncharacterized protein</fullName>
    </submittedName>
</protein>
<gene>
    <name evidence="1" type="ORF">g.49162</name>
</gene>
<reference evidence="1" key="1">
    <citation type="submission" date="2018-04" db="EMBL/GenBank/DDBJ databases">
        <title>Transcriptome assembly of Sipha flava.</title>
        <authorList>
            <person name="Scully E.D."/>
            <person name="Geib S.M."/>
            <person name="Palmer N.A."/>
            <person name="Koch K."/>
            <person name="Bradshaw J."/>
            <person name="Heng-Moss T."/>
            <person name="Sarath G."/>
        </authorList>
    </citation>
    <scope>NUCLEOTIDE SEQUENCE</scope>
</reference>
<dbReference type="EMBL" id="GGMS01004935">
    <property type="protein sequence ID" value="MBY74138.1"/>
    <property type="molecule type" value="Transcribed_RNA"/>
</dbReference>
<organism evidence="1">
    <name type="scientific">Sipha flava</name>
    <name type="common">yellow sugarcane aphid</name>
    <dbReference type="NCBI Taxonomy" id="143950"/>
    <lineage>
        <taxon>Eukaryota</taxon>
        <taxon>Metazoa</taxon>
        <taxon>Ecdysozoa</taxon>
        <taxon>Arthropoda</taxon>
        <taxon>Hexapoda</taxon>
        <taxon>Insecta</taxon>
        <taxon>Pterygota</taxon>
        <taxon>Neoptera</taxon>
        <taxon>Paraneoptera</taxon>
        <taxon>Hemiptera</taxon>
        <taxon>Sternorrhyncha</taxon>
        <taxon>Aphidomorpha</taxon>
        <taxon>Aphidoidea</taxon>
        <taxon>Aphididae</taxon>
        <taxon>Sipha</taxon>
    </lineage>
</organism>
<name>A0A2S2Q8S2_9HEMI</name>
<accession>A0A2S2Q8S2</accession>